<dbReference type="Proteomes" id="UP001596524">
    <property type="component" value="Unassembled WGS sequence"/>
</dbReference>
<evidence type="ECO:0000313" key="2">
    <source>
        <dbReference type="Proteomes" id="UP001596524"/>
    </source>
</evidence>
<accession>A0ABW2N7F2</accession>
<comment type="caution">
    <text evidence="1">The sequence shown here is derived from an EMBL/GenBank/DDBJ whole genome shotgun (WGS) entry which is preliminary data.</text>
</comment>
<proteinExistence type="predicted"/>
<keyword evidence="2" id="KW-1185">Reference proteome</keyword>
<organism evidence="1 2">
    <name type="scientific">Nocardioides astragali</name>
    <dbReference type="NCBI Taxonomy" id="1776736"/>
    <lineage>
        <taxon>Bacteria</taxon>
        <taxon>Bacillati</taxon>
        <taxon>Actinomycetota</taxon>
        <taxon>Actinomycetes</taxon>
        <taxon>Propionibacteriales</taxon>
        <taxon>Nocardioidaceae</taxon>
        <taxon>Nocardioides</taxon>
    </lineage>
</organism>
<evidence type="ECO:0008006" key="3">
    <source>
        <dbReference type="Google" id="ProtNLM"/>
    </source>
</evidence>
<dbReference type="EMBL" id="JBHTCH010000020">
    <property type="protein sequence ID" value="MFC7361850.1"/>
    <property type="molecule type" value="Genomic_DNA"/>
</dbReference>
<protein>
    <recommendedName>
        <fullName evidence="3">DUF4129 domain-containing protein</fullName>
    </recommendedName>
</protein>
<sequence length="142" mass="16417">MRGWFELLGVLLGVYLLGWVALAALRGELREWRSYRAVARRLRMIGRRPDPDAEVLPLRRPIEQVAADLRRLHSSFHREGMRFAKYEGCRQAYDRVLAEAADMVEMAHLMEVLPPGAERDGERERVELLLEEAGLLRRPRAA</sequence>
<dbReference type="RefSeq" id="WP_255892294.1">
    <property type="nucleotide sequence ID" value="NZ_JAFMZM010000006.1"/>
</dbReference>
<name>A0ABW2N7F2_9ACTN</name>
<evidence type="ECO:0000313" key="1">
    <source>
        <dbReference type="EMBL" id="MFC7361850.1"/>
    </source>
</evidence>
<gene>
    <name evidence="1" type="ORF">ACFQO6_16380</name>
</gene>
<reference evidence="2" key="1">
    <citation type="journal article" date="2019" name="Int. J. Syst. Evol. Microbiol.">
        <title>The Global Catalogue of Microorganisms (GCM) 10K type strain sequencing project: providing services to taxonomists for standard genome sequencing and annotation.</title>
        <authorList>
            <consortium name="The Broad Institute Genomics Platform"/>
            <consortium name="The Broad Institute Genome Sequencing Center for Infectious Disease"/>
            <person name="Wu L."/>
            <person name="Ma J."/>
        </authorList>
    </citation>
    <scope>NUCLEOTIDE SEQUENCE [LARGE SCALE GENOMIC DNA]</scope>
    <source>
        <strain evidence="2">FCH27</strain>
    </source>
</reference>